<proteinExistence type="predicted"/>
<accession>A0ABM6Z3N7</accession>
<evidence type="ECO:0000259" key="2">
    <source>
        <dbReference type="Pfam" id="PF08887"/>
    </source>
</evidence>
<dbReference type="InterPro" id="IPR014983">
    <property type="entry name" value="GAD-rel"/>
</dbReference>
<dbReference type="RefSeq" id="WP_120204574.1">
    <property type="nucleotide sequence ID" value="NZ_CP032514.1"/>
</dbReference>
<feature type="region of interest" description="Disordered" evidence="1">
    <location>
        <begin position="290"/>
        <end position="309"/>
    </location>
</feature>
<reference evidence="3 4" key="1">
    <citation type="submission" date="2018-09" db="EMBL/GenBank/DDBJ databases">
        <authorList>
            <person name="Li J."/>
        </authorList>
    </citation>
    <scope>NUCLEOTIDE SEQUENCE [LARGE SCALE GENOMIC DNA]</scope>
    <source>
        <strain evidence="3 4">2129</strain>
    </source>
</reference>
<feature type="compositionally biased region" description="Basic residues" evidence="1">
    <location>
        <begin position="300"/>
        <end position="309"/>
    </location>
</feature>
<organism evidence="3 4">
    <name type="scientific">Actinomyces lilanjuaniae</name>
    <dbReference type="NCBI Taxonomy" id="2321394"/>
    <lineage>
        <taxon>Bacteria</taxon>
        <taxon>Bacillati</taxon>
        <taxon>Actinomycetota</taxon>
        <taxon>Actinomycetes</taxon>
        <taxon>Actinomycetales</taxon>
        <taxon>Actinomycetaceae</taxon>
        <taxon>Actinomyces</taxon>
    </lineage>
</organism>
<protein>
    <recommendedName>
        <fullName evidence="2">GAD-related domain-containing protein</fullName>
    </recommendedName>
</protein>
<feature type="region of interest" description="Disordered" evidence="1">
    <location>
        <begin position="245"/>
        <end position="283"/>
    </location>
</feature>
<dbReference type="Pfam" id="PF08887">
    <property type="entry name" value="GAD-like"/>
    <property type="match status" value="1"/>
</dbReference>
<feature type="compositionally biased region" description="Gly residues" evidence="1">
    <location>
        <begin position="245"/>
        <end position="276"/>
    </location>
</feature>
<dbReference type="Proteomes" id="UP000273001">
    <property type="component" value="Chromosome"/>
</dbReference>
<gene>
    <name evidence="3" type="ORF">D5R93_07370</name>
</gene>
<evidence type="ECO:0000313" key="3">
    <source>
        <dbReference type="EMBL" id="AYD89889.1"/>
    </source>
</evidence>
<sequence>MRMSKEEWYQAWLHASPEWVDANMDDLVEEGYAPMGVGAPVTQEHVGYFQSVLPASVLHLWERFGFEGFGQGRWWFTDPFRWAPVVQAWLEGTPVPFPSQRWWCLARSAMGTMELWGEVSGPALTVEPVLGRVYPDSGSAGDMADPVMRERKGATTLVSASEDLDDDDTGVLVADWAIDNLGVLGADQVYGLTPAYCFTGRVSTSQVGIEDAVAHLVFLAQAQDHVLGPDFSSAAAQAAAGIAAGGPGTGGSGSDGTGGGPGGDGGPGDEGTGGPGRGRDAGALAGTAPLAQARGWAPHGPRRWSRRQRQCGRWWAGPRPQRWWWPGPWPRGRGFRFRPGGWGHVHPRAGWWAGGAGVGGVCCGA</sequence>
<evidence type="ECO:0000313" key="4">
    <source>
        <dbReference type="Proteomes" id="UP000273001"/>
    </source>
</evidence>
<feature type="domain" description="GAD-related" evidence="2">
    <location>
        <begin position="39"/>
        <end position="127"/>
    </location>
</feature>
<evidence type="ECO:0000256" key="1">
    <source>
        <dbReference type="SAM" id="MobiDB-lite"/>
    </source>
</evidence>
<name>A0ABM6Z3N7_9ACTO</name>
<dbReference type="EMBL" id="CP032514">
    <property type="protein sequence ID" value="AYD89889.1"/>
    <property type="molecule type" value="Genomic_DNA"/>
</dbReference>
<keyword evidence="4" id="KW-1185">Reference proteome</keyword>